<evidence type="ECO:0000313" key="2">
    <source>
        <dbReference type="EMBL" id="KLO13269.1"/>
    </source>
</evidence>
<evidence type="ECO:0000313" key="3">
    <source>
        <dbReference type="Proteomes" id="UP000053477"/>
    </source>
</evidence>
<dbReference type="AlphaFoldDB" id="A0A0H2RN04"/>
<dbReference type="InParanoid" id="A0A0H2RN04"/>
<reference evidence="2 3" key="1">
    <citation type="submission" date="2015-04" db="EMBL/GenBank/DDBJ databases">
        <title>Complete genome sequence of Schizopora paradoxa KUC8140, a cosmopolitan wood degrader in East Asia.</title>
        <authorList>
            <consortium name="DOE Joint Genome Institute"/>
            <person name="Min B."/>
            <person name="Park H."/>
            <person name="Jang Y."/>
            <person name="Kim J.-J."/>
            <person name="Kim K.H."/>
            <person name="Pangilinan J."/>
            <person name="Lipzen A."/>
            <person name="Riley R."/>
            <person name="Grigoriev I.V."/>
            <person name="Spatafora J.W."/>
            <person name="Choi I.-G."/>
        </authorList>
    </citation>
    <scope>NUCLEOTIDE SEQUENCE [LARGE SCALE GENOMIC DNA]</scope>
    <source>
        <strain evidence="2 3">KUC8140</strain>
    </source>
</reference>
<name>A0A0H2RN04_9AGAM</name>
<gene>
    <name evidence="2" type="ORF">SCHPADRAFT_874309</name>
</gene>
<dbReference type="InterPro" id="IPR029058">
    <property type="entry name" value="AB_hydrolase_fold"/>
</dbReference>
<dbReference type="EMBL" id="KQ085962">
    <property type="protein sequence ID" value="KLO13269.1"/>
    <property type="molecule type" value="Genomic_DNA"/>
</dbReference>
<sequence>MNTFAFDDTGPPPGTNAYTTLIVVHGTGFHKGIFKRLLPLAHGQGIRLVLINRRDYYGSTPFTNAELELIQSTDPIKHNQFFGDRATELAEFVVAFAEREHLPKVDETGTIGGVAVMAWSSGNVFAQPLLSFADSIPLPTKIKLEEYFRLFIILDVPLWVLGDRDPSPTTLTGKLRDPSIPVKERLRSFNYWVSAYYDHPSTTSCRREDLIIWPEDDGTRSTAFSNMTASELEELTDYSALPRSEVSGQQICPEVFEEWTRKAIFDDTMAREFFPNVHVAAIWAEKSHWSCVGAGWKYKQLLDEYRERSVTGRHLSIIKIPGANHFPHWDQPKQTMDVLEQILNGSHRHP</sequence>
<dbReference type="Proteomes" id="UP000053477">
    <property type="component" value="Unassembled WGS sequence"/>
</dbReference>
<protein>
    <recommendedName>
        <fullName evidence="1">AB hydrolase-1 domain-containing protein</fullName>
    </recommendedName>
</protein>
<dbReference type="Pfam" id="PF12697">
    <property type="entry name" value="Abhydrolase_6"/>
    <property type="match status" value="1"/>
</dbReference>
<dbReference type="SUPFAM" id="SSF53474">
    <property type="entry name" value="alpha/beta-Hydrolases"/>
    <property type="match status" value="1"/>
</dbReference>
<evidence type="ECO:0000259" key="1">
    <source>
        <dbReference type="Pfam" id="PF12697"/>
    </source>
</evidence>
<dbReference type="Gene3D" id="3.40.50.1820">
    <property type="entry name" value="alpha/beta hydrolase"/>
    <property type="match status" value="1"/>
</dbReference>
<keyword evidence="3" id="KW-1185">Reference proteome</keyword>
<dbReference type="OrthoDB" id="5311491at2759"/>
<proteinExistence type="predicted"/>
<feature type="domain" description="AB hydrolase-1" evidence="1">
    <location>
        <begin position="21"/>
        <end position="336"/>
    </location>
</feature>
<organism evidence="2 3">
    <name type="scientific">Schizopora paradoxa</name>
    <dbReference type="NCBI Taxonomy" id="27342"/>
    <lineage>
        <taxon>Eukaryota</taxon>
        <taxon>Fungi</taxon>
        <taxon>Dikarya</taxon>
        <taxon>Basidiomycota</taxon>
        <taxon>Agaricomycotina</taxon>
        <taxon>Agaricomycetes</taxon>
        <taxon>Hymenochaetales</taxon>
        <taxon>Schizoporaceae</taxon>
        <taxon>Schizopora</taxon>
    </lineage>
</organism>
<accession>A0A0H2RN04</accession>
<dbReference type="InterPro" id="IPR000073">
    <property type="entry name" value="AB_hydrolase_1"/>
</dbReference>